<proteinExistence type="predicted"/>
<dbReference type="RefSeq" id="XP_034247646.1">
    <property type="nucleotide sequence ID" value="XM_034391755.1"/>
</dbReference>
<dbReference type="PANTHER" id="PTHR21838:SF2">
    <property type="entry name" value="COILED-COIL DOMAIN-CONTAINING PROTEIN 137"/>
    <property type="match status" value="1"/>
</dbReference>
<keyword evidence="3" id="KW-1185">Reference proteome</keyword>
<evidence type="ECO:0000313" key="4">
    <source>
        <dbReference type="RefSeq" id="XP_034247646.1"/>
    </source>
</evidence>
<dbReference type="PANTHER" id="PTHR21838">
    <property type="entry name" value="COILED-COIL DOMAIN-CONTAINING PROTEIN 137"/>
    <property type="match status" value="1"/>
</dbReference>
<dbReference type="Proteomes" id="UP000515158">
    <property type="component" value="Unplaced"/>
</dbReference>
<dbReference type="GeneID" id="117649220"/>
<evidence type="ECO:0000313" key="3">
    <source>
        <dbReference type="Proteomes" id="UP000515158"/>
    </source>
</evidence>
<sequence length="339" mass="39256">MGRKIPVRKHLGVKDPLQQKKQREQKLSKVRDAPPPKNDQDDPLPRRLQEINKLRQMVKDGKFDKPKVKKKKQKKELPPGFLKAPLSTEAFLGPTPKLLRGMKRPEKQIPTIQQRPGESDKAFFHRCNVLCDQLIKEVKYEEKYKVDIVRDAETGLIEGLKKQEKDEVEEMMKEEAKKVTEEKKTKKRKITKKKQAEMAAAKAEKEFLKKHRKKLKKLKKIDKKLEKSKEEGLVKHETIKFGEVVDRPPEIKVKPRKAIAEKNVKNIMFNQMLIQGKLAEEMSKTKPSNAKSKQAGKPALSGKRKDLPVGQRRLLEAQQKSVVAAYRLMKAKKMNKEVM</sequence>
<organism evidence="4">
    <name type="scientific">Thrips palmi</name>
    <name type="common">Melon thrips</name>
    <dbReference type="NCBI Taxonomy" id="161013"/>
    <lineage>
        <taxon>Eukaryota</taxon>
        <taxon>Metazoa</taxon>
        <taxon>Ecdysozoa</taxon>
        <taxon>Arthropoda</taxon>
        <taxon>Hexapoda</taxon>
        <taxon>Insecta</taxon>
        <taxon>Pterygota</taxon>
        <taxon>Neoptera</taxon>
        <taxon>Paraneoptera</taxon>
        <taxon>Thysanoptera</taxon>
        <taxon>Terebrantia</taxon>
        <taxon>Thripoidea</taxon>
        <taxon>Thripidae</taxon>
        <taxon>Thrips</taxon>
    </lineage>
</organism>
<dbReference type="InParanoid" id="A0A6P8ZAJ5"/>
<gene>
    <name evidence="4" type="primary">LOC117649220</name>
</gene>
<feature type="region of interest" description="Disordered" evidence="2">
    <location>
        <begin position="279"/>
        <end position="311"/>
    </location>
</feature>
<dbReference type="GO" id="GO:0005634">
    <property type="term" value="C:nucleus"/>
    <property type="evidence" value="ECO:0007669"/>
    <property type="project" value="TreeGrafter"/>
</dbReference>
<feature type="coiled-coil region" evidence="1">
    <location>
        <begin position="157"/>
        <end position="231"/>
    </location>
</feature>
<evidence type="ECO:0000256" key="2">
    <source>
        <dbReference type="SAM" id="MobiDB-lite"/>
    </source>
</evidence>
<feature type="compositionally biased region" description="Basic residues" evidence="2">
    <location>
        <begin position="1"/>
        <end position="11"/>
    </location>
</feature>
<name>A0A6P8ZAJ5_THRPL</name>
<accession>A0A6P8ZAJ5</accession>
<feature type="region of interest" description="Disordered" evidence="2">
    <location>
        <begin position="1"/>
        <end position="118"/>
    </location>
</feature>
<dbReference type="KEGG" id="tpal:117649220"/>
<dbReference type="FunCoup" id="A0A6P8ZAJ5">
    <property type="interactions" value="1323"/>
</dbReference>
<feature type="compositionally biased region" description="Basic and acidic residues" evidence="2">
    <location>
        <begin position="17"/>
        <end position="66"/>
    </location>
</feature>
<reference evidence="4" key="1">
    <citation type="submission" date="2025-08" db="UniProtKB">
        <authorList>
            <consortium name="RefSeq"/>
        </authorList>
    </citation>
    <scope>IDENTIFICATION</scope>
    <source>
        <tissue evidence="4">Total insect</tissue>
    </source>
</reference>
<dbReference type="OrthoDB" id="5876637at2759"/>
<keyword evidence="1" id="KW-0175">Coiled coil</keyword>
<dbReference type="InterPro" id="IPR026680">
    <property type="entry name" value="CCDC137"/>
</dbReference>
<evidence type="ECO:0000256" key="1">
    <source>
        <dbReference type="SAM" id="Coils"/>
    </source>
</evidence>
<protein>
    <submittedName>
        <fullName evidence="4">Coiled-coil domain-containing protein 137</fullName>
    </submittedName>
</protein>
<dbReference type="AlphaFoldDB" id="A0A6P8ZAJ5"/>